<protein>
    <submittedName>
        <fullName evidence="1">Uncharacterized protein</fullName>
    </submittedName>
</protein>
<evidence type="ECO:0000313" key="1">
    <source>
        <dbReference type="EMBL" id="SIR46833.1"/>
    </source>
</evidence>
<dbReference type="Gene3D" id="3.90.550.10">
    <property type="entry name" value="Spore Coat Polysaccharide Biosynthesis Protein SpsA, Chain A"/>
    <property type="match status" value="1"/>
</dbReference>
<dbReference type="RefSeq" id="WP_076545960.1">
    <property type="nucleotide sequence ID" value="NZ_FTNC01000028.1"/>
</dbReference>
<dbReference type="OrthoDB" id="9806359at2"/>
<dbReference type="InterPro" id="IPR029044">
    <property type="entry name" value="Nucleotide-diphossugar_trans"/>
</dbReference>
<dbReference type="EMBL" id="FTNC01000028">
    <property type="protein sequence ID" value="SIR46833.1"/>
    <property type="molecule type" value="Genomic_DNA"/>
</dbReference>
<evidence type="ECO:0000313" key="2">
    <source>
        <dbReference type="Proteomes" id="UP000185669"/>
    </source>
</evidence>
<name>A0A1N7B6E4_9FIRM</name>
<accession>A0A1N7B6E4</accession>
<dbReference type="AlphaFoldDB" id="A0A1N7B6E4"/>
<dbReference type="STRING" id="56779.SAMN05421834_12836"/>
<reference evidence="2" key="1">
    <citation type="submission" date="2017-01" db="EMBL/GenBank/DDBJ databases">
        <authorList>
            <person name="Varghese N."/>
            <person name="Submissions S."/>
        </authorList>
    </citation>
    <scope>NUCLEOTIDE SEQUENCE [LARGE SCALE GENOMIC DNA]</scope>
    <source>
        <strain evidence="2">ATCC 700103</strain>
    </source>
</reference>
<keyword evidence="2" id="KW-1185">Reference proteome</keyword>
<sequence length="80" mass="8986">MIQLTLDIINKIADYDQIFVATGKDYAIDVKKYLLEIPSANISIEPMHKNTSACIDLDFLYIEKITGDCNDHSSCLSCNN</sequence>
<organism evidence="1 2">
    <name type="scientific">Halanaerobium kushneri</name>
    <dbReference type="NCBI Taxonomy" id="56779"/>
    <lineage>
        <taxon>Bacteria</taxon>
        <taxon>Bacillati</taxon>
        <taxon>Bacillota</taxon>
        <taxon>Clostridia</taxon>
        <taxon>Halanaerobiales</taxon>
        <taxon>Halanaerobiaceae</taxon>
        <taxon>Halanaerobium</taxon>
    </lineage>
</organism>
<dbReference type="Proteomes" id="UP000185669">
    <property type="component" value="Unassembled WGS sequence"/>
</dbReference>
<proteinExistence type="predicted"/>
<gene>
    <name evidence="1" type="ORF">SAMN05421834_12836</name>
</gene>